<evidence type="ECO:0000256" key="13">
    <source>
        <dbReference type="ARBA" id="ARBA00024209"/>
    </source>
</evidence>
<protein>
    <recommendedName>
        <fullName evidence="4">RING-type E3 ubiquitin transferase</fullName>
        <ecNumber evidence="4">2.3.2.27</ecNumber>
    </recommendedName>
</protein>
<evidence type="ECO:0000256" key="11">
    <source>
        <dbReference type="ARBA" id="ARBA00022989"/>
    </source>
</evidence>
<evidence type="ECO:0000256" key="2">
    <source>
        <dbReference type="ARBA" id="ARBA00004167"/>
    </source>
</evidence>
<evidence type="ECO:0000256" key="1">
    <source>
        <dbReference type="ARBA" id="ARBA00000900"/>
    </source>
</evidence>
<dbReference type="EMBL" id="SSTD01014851">
    <property type="protein sequence ID" value="TYK03920.1"/>
    <property type="molecule type" value="Genomic_DNA"/>
</dbReference>
<evidence type="ECO:0000256" key="8">
    <source>
        <dbReference type="ARBA" id="ARBA00022771"/>
    </source>
</evidence>
<evidence type="ECO:0000256" key="5">
    <source>
        <dbReference type="ARBA" id="ARBA00022679"/>
    </source>
</evidence>
<keyword evidence="11 15" id="KW-1133">Transmembrane helix</keyword>
<dbReference type="GO" id="GO:0016020">
    <property type="term" value="C:membrane"/>
    <property type="evidence" value="ECO:0007669"/>
    <property type="project" value="UniProtKB-SubCell"/>
</dbReference>
<dbReference type="UniPathway" id="UPA00143"/>
<dbReference type="InterPro" id="IPR013083">
    <property type="entry name" value="Znf_RING/FYVE/PHD"/>
</dbReference>
<evidence type="ECO:0000313" key="18">
    <source>
        <dbReference type="EMBL" id="TYK03920.1"/>
    </source>
</evidence>
<evidence type="ECO:0000313" key="20">
    <source>
        <dbReference type="Proteomes" id="UP000321947"/>
    </source>
</evidence>
<dbReference type="PANTHER" id="PTHR46913:SF1">
    <property type="entry name" value="RING-H2 FINGER PROTEIN ATL16"/>
    <property type="match status" value="1"/>
</dbReference>
<dbReference type="SUPFAM" id="SSF57850">
    <property type="entry name" value="RING/U-box"/>
    <property type="match status" value="1"/>
</dbReference>
<dbReference type="GO" id="GO:0061630">
    <property type="term" value="F:ubiquitin protein ligase activity"/>
    <property type="evidence" value="ECO:0007669"/>
    <property type="project" value="UniProtKB-EC"/>
</dbReference>
<comment type="caution">
    <text evidence="18">The sequence shown here is derived from an EMBL/GenBank/DDBJ whole genome shotgun (WGS) entry which is preliminary data.</text>
</comment>
<keyword evidence="9" id="KW-0833">Ubl conjugation pathway</keyword>
<dbReference type="Proteomes" id="UP000321393">
    <property type="component" value="Unassembled WGS sequence"/>
</dbReference>
<comment type="subcellular location">
    <subcellularLocation>
        <location evidence="2">Membrane</location>
        <topology evidence="2">Single-pass membrane protein</topology>
    </subcellularLocation>
</comment>
<dbReference type="InterPro" id="IPR001841">
    <property type="entry name" value="Znf_RING"/>
</dbReference>
<evidence type="ECO:0000256" key="10">
    <source>
        <dbReference type="ARBA" id="ARBA00022833"/>
    </source>
</evidence>
<reference evidence="19 20" key="1">
    <citation type="submission" date="2019-08" db="EMBL/GenBank/DDBJ databases">
        <title>Draft genome sequences of two oriental melons (Cucumis melo L. var makuwa).</title>
        <authorList>
            <person name="Kwon S.-Y."/>
        </authorList>
    </citation>
    <scope>NUCLEOTIDE SEQUENCE [LARGE SCALE GENOMIC DNA]</scope>
    <source>
        <strain evidence="20">cv. Chang Bougi</strain>
        <strain evidence="19">cv. SW 3</strain>
        <tissue evidence="18">Leaf</tissue>
    </source>
</reference>
<dbReference type="Proteomes" id="UP000321947">
    <property type="component" value="Unassembled WGS sequence"/>
</dbReference>
<comment type="catalytic activity">
    <reaction evidence="1">
        <text>S-ubiquitinyl-[E2 ubiquitin-conjugating enzyme]-L-cysteine + [acceptor protein]-L-lysine = [E2 ubiquitin-conjugating enzyme]-L-cysteine + N(6)-ubiquitinyl-[acceptor protein]-L-lysine.</text>
        <dbReference type="EC" id="2.3.2.27"/>
    </reaction>
</comment>
<dbReference type="InterPro" id="IPR044600">
    <property type="entry name" value="ATL1/ATL16-like"/>
</dbReference>
<keyword evidence="12 15" id="KW-0472">Membrane</keyword>
<keyword evidence="5" id="KW-0808">Transferase</keyword>
<evidence type="ECO:0000256" key="3">
    <source>
        <dbReference type="ARBA" id="ARBA00004906"/>
    </source>
</evidence>
<comment type="similarity">
    <text evidence="13">Belongs to the RING-type zinc finger family. ATL subfamily.</text>
</comment>
<dbReference type="GO" id="GO:0016567">
    <property type="term" value="P:protein ubiquitination"/>
    <property type="evidence" value="ECO:0007669"/>
    <property type="project" value="UniProtKB-UniPathway"/>
</dbReference>
<organism evidence="18 20">
    <name type="scientific">Cucumis melo var. makuwa</name>
    <name type="common">Oriental melon</name>
    <dbReference type="NCBI Taxonomy" id="1194695"/>
    <lineage>
        <taxon>Eukaryota</taxon>
        <taxon>Viridiplantae</taxon>
        <taxon>Streptophyta</taxon>
        <taxon>Embryophyta</taxon>
        <taxon>Tracheophyta</taxon>
        <taxon>Spermatophyta</taxon>
        <taxon>Magnoliopsida</taxon>
        <taxon>eudicotyledons</taxon>
        <taxon>Gunneridae</taxon>
        <taxon>Pentapetalae</taxon>
        <taxon>rosids</taxon>
        <taxon>fabids</taxon>
        <taxon>Cucurbitales</taxon>
        <taxon>Cucurbitaceae</taxon>
        <taxon>Benincaseae</taxon>
        <taxon>Cucumis</taxon>
    </lineage>
</organism>
<dbReference type="EC" id="2.3.2.27" evidence="4"/>
<gene>
    <name evidence="18" type="ORF">E5676_scaffold347G001170</name>
    <name evidence="17" type="ORF">E6C27_scaffold242G001330</name>
</gene>
<evidence type="ECO:0000256" key="9">
    <source>
        <dbReference type="ARBA" id="ARBA00022786"/>
    </source>
</evidence>
<feature type="domain" description="RING-type" evidence="16">
    <location>
        <begin position="143"/>
        <end position="185"/>
    </location>
</feature>
<evidence type="ECO:0000256" key="7">
    <source>
        <dbReference type="ARBA" id="ARBA00022723"/>
    </source>
</evidence>
<sequence>MPQFLCRFMKIDTWRAGAIAKFVNASKRSAVHCFSTAAASLSNCYCSAQHLRAPNLQILHSILLPCTMSVLFICSGVAIVCSLFIALLFFNLAMLGWFNCCCRSPEMTDVKNIKYEDSNLIKISTIMYKKENKSEETNIPSECALCLSPCEDGECIRKLLACNHVFHASCIDVWLYSHSNCPLCRTTLDHVACNNGELTSGVVNSHVVVINNSLQIGLSLHESRRGSPSENMV</sequence>
<evidence type="ECO:0000313" key="19">
    <source>
        <dbReference type="Proteomes" id="UP000321393"/>
    </source>
</evidence>
<dbReference type="Gene3D" id="3.30.40.10">
    <property type="entry name" value="Zinc/RING finger domain, C3HC4 (zinc finger)"/>
    <property type="match status" value="1"/>
</dbReference>
<comment type="pathway">
    <text evidence="3">Protein modification; protein ubiquitination.</text>
</comment>
<dbReference type="EMBL" id="SSTE01006467">
    <property type="protein sequence ID" value="KAA0059407.1"/>
    <property type="molecule type" value="Genomic_DNA"/>
</dbReference>
<feature type="transmembrane region" description="Helical" evidence="15">
    <location>
        <begin position="70"/>
        <end position="98"/>
    </location>
</feature>
<dbReference type="GO" id="GO:0008270">
    <property type="term" value="F:zinc ion binding"/>
    <property type="evidence" value="ECO:0007669"/>
    <property type="project" value="UniProtKB-KW"/>
</dbReference>
<keyword evidence="7" id="KW-0479">Metal-binding</keyword>
<dbReference type="OrthoDB" id="8062037at2759"/>
<evidence type="ECO:0000256" key="14">
    <source>
        <dbReference type="PROSITE-ProRule" id="PRU00175"/>
    </source>
</evidence>
<evidence type="ECO:0000256" key="4">
    <source>
        <dbReference type="ARBA" id="ARBA00012483"/>
    </source>
</evidence>
<dbReference type="PANTHER" id="PTHR46913">
    <property type="entry name" value="RING-H2 FINGER PROTEIN ATL16"/>
    <property type="match status" value="1"/>
</dbReference>
<keyword evidence="8 14" id="KW-0863">Zinc-finger</keyword>
<evidence type="ECO:0000256" key="12">
    <source>
        <dbReference type="ARBA" id="ARBA00023136"/>
    </source>
</evidence>
<accession>A0A5D3BXP3</accession>
<evidence type="ECO:0000313" key="17">
    <source>
        <dbReference type="EMBL" id="KAA0059407.1"/>
    </source>
</evidence>
<name>A0A5D3BXP3_CUCMM</name>
<evidence type="ECO:0000256" key="6">
    <source>
        <dbReference type="ARBA" id="ARBA00022692"/>
    </source>
</evidence>
<proteinExistence type="inferred from homology"/>
<dbReference type="Pfam" id="PF13639">
    <property type="entry name" value="zf-RING_2"/>
    <property type="match status" value="1"/>
</dbReference>
<dbReference type="SMART" id="SM00184">
    <property type="entry name" value="RING"/>
    <property type="match status" value="1"/>
</dbReference>
<evidence type="ECO:0000259" key="16">
    <source>
        <dbReference type="PROSITE" id="PS50089"/>
    </source>
</evidence>
<dbReference type="PROSITE" id="PS50089">
    <property type="entry name" value="ZF_RING_2"/>
    <property type="match status" value="1"/>
</dbReference>
<keyword evidence="6 15" id="KW-0812">Transmembrane</keyword>
<evidence type="ECO:0000256" key="15">
    <source>
        <dbReference type="SAM" id="Phobius"/>
    </source>
</evidence>
<dbReference type="AlphaFoldDB" id="A0A5D3BXP3"/>
<keyword evidence="10" id="KW-0862">Zinc</keyword>